<organism evidence="15 16">
    <name type="scientific">Phascolomyces articulosus</name>
    <dbReference type="NCBI Taxonomy" id="60185"/>
    <lineage>
        <taxon>Eukaryota</taxon>
        <taxon>Fungi</taxon>
        <taxon>Fungi incertae sedis</taxon>
        <taxon>Mucoromycota</taxon>
        <taxon>Mucoromycotina</taxon>
        <taxon>Mucoromycetes</taxon>
        <taxon>Mucorales</taxon>
        <taxon>Lichtheimiaceae</taxon>
        <taxon>Phascolomyces</taxon>
    </lineage>
</organism>
<dbReference type="PRINTS" id="PR00503">
    <property type="entry name" value="BROMODOMAIN"/>
</dbReference>
<evidence type="ECO:0000313" key="16">
    <source>
        <dbReference type="Proteomes" id="UP001209540"/>
    </source>
</evidence>
<evidence type="ECO:0000259" key="13">
    <source>
        <dbReference type="PROSITE" id="PS50014"/>
    </source>
</evidence>
<proteinExistence type="inferred from homology"/>
<dbReference type="PANTHER" id="PTHR45750">
    <property type="entry name" value="GH11602P"/>
    <property type="match status" value="1"/>
</dbReference>
<keyword evidence="7 12" id="KW-0103">Bromodomain</keyword>
<evidence type="ECO:0000256" key="12">
    <source>
        <dbReference type="PROSITE-ProRule" id="PRU00035"/>
    </source>
</evidence>
<dbReference type="InterPro" id="IPR016181">
    <property type="entry name" value="Acyl_CoA_acyltransferase"/>
</dbReference>
<name>A0AAD5KA47_9FUNG</name>
<dbReference type="GO" id="GO:0045944">
    <property type="term" value="P:positive regulation of transcription by RNA polymerase II"/>
    <property type="evidence" value="ECO:0007669"/>
    <property type="project" value="TreeGrafter"/>
</dbReference>
<dbReference type="SUPFAM" id="SSF55729">
    <property type="entry name" value="Acyl-CoA N-acyltransferases (Nat)"/>
    <property type="match status" value="1"/>
</dbReference>
<dbReference type="InterPro" id="IPR037800">
    <property type="entry name" value="GCN5"/>
</dbReference>
<dbReference type="InterPro" id="IPR001487">
    <property type="entry name" value="Bromodomain"/>
</dbReference>
<evidence type="ECO:0000256" key="9">
    <source>
        <dbReference type="ARBA" id="ARBA00023163"/>
    </source>
</evidence>
<dbReference type="EMBL" id="JAIXMP010000002">
    <property type="protein sequence ID" value="KAI9276671.1"/>
    <property type="molecule type" value="Genomic_DNA"/>
</dbReference>
<keyword evidence="6" id="KW-0805">Transcription regulation</keyword>
<evidence type="ECO:0000256" key="7">
    <source>
        <dbReference type="ARBA" id="ARBA00023117"/>
    </source>
</evidence>
<dbReference type="PANTHER" id="PTHR45750:SF3">
    <property type="entry name" value="HISTONE ACETYLTRANSFERASE"/>
    <property type="match status" value="1"/>
</dbReference>
<dbReference type="Pfam" id="PF00439">
    <property type="entry name" value="Bromodomain"/>
    <property type="match status" value="1"/>
</dbReference>
<dbReference type="GO" id="GO:0000123">
    <property type="term" value="C:histone acetyltransferase complex"/>
    <property type="evidence" value="ECO:0007669"/>
    <property type="project" value="TreeGrafter"/>
</dbReference>
<sequence length="345" mass="39966">MPEENGGDINVRVVLNDGSAESMIFLTGLKNIFQKQLPKMPKDYIARLIYDRNHLSMALIRHPMKVIGGICYRPFDSQEFAEIVFCAIASTEQVKGYGSFLMNHLKDYIKKNTNMKHFLTYADNYAIGYFKKQGFTTEITLDRRKWVGYIKDYEGGTIMQCTMVPKVEYCKARELLEVQRQAVLDKTKEYSTSHIVYPGIDMPVGENGKRSISPTKVPGVCDSGWTPEMDILSNRPRHPPHYNQMRHIVSELRASPHSWPFVEAVNPEEVTDYYDIIKDPMDLQMLDQNVENDIYETMDEFTKDVQKIFDNCRLYNAESTNYARCANRLEALFRERLQVWTNGDS</sequence>
<evidence type="ECO:0000256" key="11">
    <source>
        <dbReference type="ARBA" id="ARBA00023315"/>
    </source>
</evidence>
<dbReference type="EC" id="2.3.1.48" evidence="3"/>
<evidence type="ECO:0000313" key="15">
    <source>
        <dbReference type="EMBL" id="KAI9276671.1"/>
    </source>
</evidence>
<evidence type="ECO:0000256" key="6">
    <source>
        <dbReference type="ARBA" id="ARBA00023015"/>
    </source>
</evidence>
<comment type="caution">
    <text evidence="15">The sequence shown here is derived from an EMBL/GenBank/DDBJ whole genome shotgun (WGS) entry which is preliminary data.</text>
</comment>
<keyword evidence="16" id="KW-1185">Reference proteome</keyword>
<comment type="similarity">
    <text evidence="2">Belongs to the acetyltransferase family. GCN5 subfamily.</text>
</comment>
<dbReference type="AlphaFoldDB" id="A0AAD5KA47"/>
<evidence type="ECO:0000256" key="2">
    <source>
        <dbReference type="ARBA" id="ARBA00008607"/>
    </source>
</evidence>
<dbReference type="GO" id="GO:0005634">
    <property type="term" value="C:nucleus"/>
    <property type="evidence" value="ECO:0007669"/>
    <property type="project" value="UniProtKB-SubCell"/>
</dbReference>
<dbReference type="Gene3D" id="3.40.630.30">
    <property type="match status" value="1"/>
</dbReference>
<dbReference type="SUPFAM" id="SSF47370">
    <property type="entry name" value="Bromodomain"/>
    <property type="match status" value="1"/>
</dbReference>
<evidence type="ECO:0000256" key="5">
    <source>
        <dbReference type="ARBA" id="ARBA00022853"/>
    </source>
</evidence>
<dbReference type="CDD" id="cd05509">
    <property type="entry name" value="Bromo_gcn5_like"/>
    <property type="match status" value="1"/>
</dbReference>
<evidence type="ECO:0000256" key="1">
    <source>
        <dbReference type="ARBA" id="ARBA00004123"/>
    </source>
</evidence>
<accession>A0AAD5KA47</accession>
<evidence type="ECO:0000259" key="14">
    <source>
        <dbReference type="PROSITE" id="PS51186"/>
    </source>
</evidence>
<dbReference type="Gene3D" id="1.20.920.10">
    <property type="entry name" value="Bromodomain-like"/>
    <property type="match status" value="1"/>
</dbReference>
<dbReference type="CDD" id="cd04301">
    <property type="entry name" value="NAT_SF"/>
    <property type="match status" value="1"/>
</dbReference>
<keyword evidence="8" id="KW-0010">Activator</keyword>
<reference evidence="15" key="1">
    <citation type="journal article" date="2022" name="IScience">
        <title>Evolution of zygomycete secretomes and the origins of terrestrial fungal ecologies.</title>
        <authorList>
            <person name="Chang Y."/>
            <person name="Wang Y."/>
            <person name="Mondo S."/>
            <person name="Ahrendt S."/>
            <person name="Andreopoulos W."/>
            <person name="Barry K."/>
            <person name="Beard J."/>
            <person name="Benny G.L."/>
            <person name="Blankenship S."/>
            <person name="Bonito G."/>
            <person name="Cuomo C."/>
            <person name="Desiro A."/>
            <person name="Gervers K.A."/>
            <person name="Hundley H."/>
            <person name="Kuo A."/>
            <person name="LaButti K."/>
            <person name="Lang B.F."/>
            <person name="Lipzen A."/>
            <person name="O'Donnell K."/>
            <person name="Pangilinan J."/>
            <person name="Reynolds N."/>
            <person name="Sandor L."/>
            <person name="Smith M.E."/>
            <person name="Tsang A."/>
            <person name="Grigoriev I.V."/>
            <person name="Stajich J.E."/>
            <person name="Spatafora J.W."/>
        </authorList>
    </citation>
    <scope>NUCLEOTIDE SEQUENCE</scope>
    <source>
        <strain evidence="15">RSA 2281</strain>
    </source>
</reference>
<keyword evidence="4" id="KW-0808">Transferase</keyword>
<dbReference type="Pfam" id="PF00583">
    <property type="entry name" value="Acetyltransf_1"/>
    <property type="match status" value="1"/>
</dbReference>
<protein>
    <recommendedName>
        <fullName evidence="3">histone acetyltransferase</fullName>
        <ecNumber evidence="3">2.3.1.48</ecNumber>
    </recommendedName>
</protein>
<dbReference type="Proteomes" id="UP001209540">
    <property type="component" value="Unassembled WGS sequence"/>
</dbReference>
<keyword evidence="9" id="KW-0804">Transcription</keyword>
<dbReference type="GO" id="GO:0010484">
    <property type="term" value="F:histone H3 acetyltransferase activity"/>
    <property type="evidence" value="ECO:0007669"/>
    <property type="project" value="TreeGrafter"/>
</dbReference>
<dbReference type="InterPro" id="IPR036427">
    <property type="entry name" value="Bromodomain-like_sf"/>
</dbReference>
<evidence type="ECO:0000256" key="4">
    <source>
        <dbReference type="ARBA" id="ARBA00022679"/>
    </source>
</evidence>
<evidence type="ECO:0000256" key="3">
    <source>
        <dbReference type="ARBA" id="ARBA00013184"/>
    </source>
</evidence>
<gene>
    <name evidence="15" type="ORF">BDA99DRAFT_493829</name>
</gene>
<dbReference type="PROSITE" id="PS51186">
    <property type="entry name" value="GNAT"/>
    <property type="match status" value="1"/>
</dbReference>
<dbReference type="FunFam" id="3.40.630.30:FF:000004">
    <property type="entry name" value="Histone acetyltransferase KAT2A"/>
    <property type="match status" value="1"/>
</dbReference>
<dbReference type="PROSITE" id="PS00633">
    <property type="entry name" value="BROMODOMAIN_1"/>
    <property type="match status" value="1"/>
</dbReference>
<dbReference type="InterPro" id="IPR000182">
    <property type="entry name" value="GNAT_dom"/>
</dbReference>
<feature type="domain" description="Bromo" evidence="13">
    <location>
        <begin position="253"/>
        <end position="323"/>
    </location>
</feature>
<keyword evidence="10" id="KW-0539">Nucleus</keyword>
<feature type="domain" description="N-acetyltransferase" evidence="14">
    <location>
        <begin position="9"/>
        <end position="164"/>
    </location>
</feature>
<dbReference type="InterPro" id="IPR018359">
    <property type="entry name" value="Bromodomain_CS"/>
</dbReference>
<dbReference type="PROSITE" id="PS50014">
    <property type="entry name" value="BROMODOMAIN_2"/>
    <property type="match status" value="1"/>
</dbReference>
<keyword evidence="5" id="KW-0156">Chromatin regulator</keyword>
<evidence type="ECO:0000256" key="8">
    <source>
        <dbReference type="ARBA" id="ARBA00023159"/>
    </source>
</evidence>
<reference evidence="15" key="2">
    <citation type="submission" date="2023-02" db="EMBL/GenBank/DDBJ databases">
        <authorList>
            <consortium name="DOE Joint Genome Institute"/>
            <person name="Mondo S.J."/>
            <person name="Chang Y."/>
            <person name="Wang Y."/>
            <person name="Ahrendt S."/>
            <person name="Andreopoulos W."/>
            <person name="Barry K."/>
            <person name="Beard J."/>
            <person name="Benny G.L."/>
            <person name="Blankenship S."/>
            <person name="Bonito G."/>
            <person name="Cuomo C."/>
            <person name="Desiro A."/>
            <person name="Gervers K.A."/>
            <person name="Hundley H."/>
            <person name="Kuo A."/>
            <person name="LaButti K."/>
            <person name="Lang B.F."/>
            <person name="Lipzen A."/>
            <person name="O'Donnell K."/>
            <person name="Pangilinan J."/>
            <person name="Reynolds N."/>
            <person name="Sandor L."/>
            <person name="Smith M.W."/>
            <person name="Tsang A."/>
            <person name="Grigoriev I.V."/>
            <person name="Stajich J.E."/>
            <person name="Spatafora J.W."/>
        </authorList>
    </citation>
    <scope>NUCLEOTIDE SEQUENCE</scope>
    <source>
        <strain evidence="15">RSA 2281</strain>
    </source>
</reference>
<comment type="subcellular location">
    <subcellularLocation>
        <location evidence="1">Nucleus</location>
    </subcellularLocation>
</comment>
<evidence type="ECO:0000256" key="10">
    <source>
        <dbReference type="ARBA" id="ARBA00023242"/>
    </source>
</evidence>
<keyword evidence="11" id="KW-0012">Acyltransferase</keyword>
<dbReference type="SMART" id="SM00297">
    <property type="entry name" value="BROMO"/>
    <property type="match status" value="1"/>
</dbReference>